<sequence>MSGAGARVRSMGTLWHPFSDMGAVEQTGELILTRGEGVHVYDRDDRRYLDATAGLWFTNVGHGRGELADAAAEQMRRLAAYSTFGDYAPDTTVALADRLEGIAPVAGSKIFFTSGGSDSIDTAAKMARRYWVEQGRPDKTVLLSRSKAYHGMHYAGTALAGIPGNREGYGELVPDTAQVEWDSAESLRATIESVGADRVAAFFCEPIIGAGGVYLPPEGYLADVRKICTEHDILFVADEVITGYGRFGGSWFASSALGLEPDMVATAKGLTSGYAPMGAVLVAPRVWEPFFRPDAGVWFRHGYTYSGHAAAAAVALANLDLIEREGLLDGAARVAESLHRELAPLAEHDRVVEVRSGLGAVAAIQLADPPTAMRFAVDIRRHGIATRACGAGAIQISPAFVMSDEQVQELAAALRAGLDEMEAA</sequence>
<keyword evidence="2 6" id="KW-0032">Aminotransferase</keyword>
<dbReference type="KEGG" id="serj:SGUI_0091"/>
<dbReference type="PANTHER" id="PTHR43094:SF1">
    <property type="entry name" value="AMINOTRANSFERASE CLASS-III"/>
    <property type="match status" value="1"/>
</dbReference>
<dbReference type="PIRSF" id="PIRSF000521">
    <property type="entry name" value="Transaminase_4ab_Lys_Orn"/>
    <property type="match status" value="1"/>
</dbReference>
<evidence type="ECO:0000256" key="3">
    <source>
        <dbReference type="ARBA" id="ARBA00022679"/>
    </source>
</evidence>
<dbReference type="SUPFAM" id="SSF53383">
    <property type="entry name" value="PLP-dependent transferases"/>
    <property type="match status" value="1"/>
</dbReference>
<dbReference type="Proteomes" id="UP000092482">
    <property type="component" value="Chromosome"/>
</dbReference>
<dbReference type="FunFam" id="3.40.640.10:FF:000014">
    <property type="entry name" value="Adenosylmethionine-8-amino-7-oxononanoate aminotransferase, probable"/>
    <property type="match status" value="1"/>
</dbReference>
<dbReference type="EC" id="2.6.1.62" evidence="6"/>
<dbReference type="Pfam" id="PF00202">
    <property type="entry name" value="Aminotran_3"/>
    <property type="match status" value="1"/>
</dbReference>
<dbReference type="PANTHER" id="PTHR43094">
    <property type="entry name" value="AMINOTRANSFERASE"/>
    <property type="match status" value="1"/>
</dbReference>
<dbReference type="InterPro" id="IPR015424">
    <property type="entry name" value="PyrdxlP-dep_Trfase"/>
</dbReference>
<protein>
    <submittedName>
        <fullName evidence="6">Adenosylmethionine-8-amino-7-oxononanoate aminotransferase</fullName>
        <ecNumber evidence="6">2.6.1.62</ecNumber>
    </submittedName>
</protein>
<dbReference type="Gene3D" id="3.90.1150.10">
    <property type="entry name" value="Aspartate Aminotransferase, domain 1"/>
    <property type="match status" value="1"/>
</dbReference>
<dbReference type="GO" id="GO:0030170">
    <property type="term" value="F:pyridoxal phosphate binding"/>
    <property type="evidence" value="ECO:0007669"/>
    <property type="project" value="InterPro"/>
</dbReference>
<dbReference type="GO" id="GO:0004015">
    <property type="term" value="F:adenosylmethionine-8-amino-7-oxononanoate transaminase activity"/>
    <property type="evidence" value="ECO:0007669"/>
    <property type="project" value="UniProtKB-EC"/>
</dbReference>
<dbReference type="InterPro" id="IPR049704">
    <property type="entry name" value="Aminotrans_3_PPA_site"/>
</dbReference>
<comment type="similarity">
    <text evidence="1 5">Belongs to the class-III pyridoxal-phosphate-dependent aminotransferase family.</text>
</comment>
<keyword evidence="3 6" id="KW-0808">Transferase</keyword>
<evidence type="ECO:0000256" key="5">
    <source>
        <dbReference type="RuleBase" id="RU003560"/>
    </source>
</evidence>
<dbReference type="InterPro" id="IPR015421">
    <property type="entry name" value="PyrdxlP-dep_Trfase_major"/>
</dbReference>
<dbReference type="InterPro" id="IPR005814">
    <property type="entry name" value="Aminotrans_3"/>
</dbReference>
<keyword evidence="7" id="KW-1185">Reference proteome</keyword>
<dbReference type="InterPro" id="IPR015422">
    <property type="entry name" value="PyrdxlP-dep_Trfase_small"/>
</dbReference>
<dbReference type="STRING" id="1758689.SGUI_0091"/>
<evidence type="ECO:0000313" key="6">
    <source>
        <dbReference type="EMBL" id="ANS77487.1"/>
    </source>
</evidence>
<name>A0A1B1N7T7_9MICO</name>
<evidence type="ECO:0000256" key="4">
    <source>
        <dbReference type="ARBA" id="ARBA00022898"/>
    </source>
</evidence>
<dbReference type="Gene3D" id="3.40.640.10">
    <property type="entry name" value="Type I PLP-dependent aspartate aminotransferase-like (Major domain)"/>
    <property type="match status" value="1"/>
</dbReference>
<proteinExistence type="inferred from homology"/>
<accession>A0A1B1N7T7</accession>
<reference evidence="6 7" key="1">
    <citation type="submission" date="2016-03" db="EMBL/GenBank/DDBJ databases">
        <title>Shallow-sea hydrothermal system.</title>
        <authorList>
            <person name="Tang K."/>
        </authorList>
    </citation>
    <scope>NUCLEOTIDE SEQUENCE [LARGE SCALE GENOMIC DNA]</scope>
    <source>
        <strain evidence="6 7">JLT9</strain>
    </source>
</reference>
<dbReference type="CDD" id="cd00610">
    <property type="entry name" value="OAT_like"/>
    <property type="match status" value="1"/>
</dbReference>
<dbReference type="EMBL" id="CP014989">
    <property type="protein sequence ID" value="ANS77487.1"/>
    <property type="molecule type" value="Genomic_DNA"/>
</dbReference>
<keyword evidence="4 5" id="KW-0663">Pyridoxal phosphate</keyword>
<evidence type="ECO:0000313" key="7">
    <source>
        <dbReference type="Proteomes" id="UP000092482"/>
    </source>
</evidence>
<gene>
    <name evidence="6" type="ORF">SGUI_0091</name>
</gene>
<evidence type="ECO:0000256" key="1">
    <source>
        <dbReference type="ARBA" id="ARBA00008954"/>
    </source>
</evidence>
<evidence type="ECO:0000256" key="2">
    <source>
        <dbReference type="ARBA" id="ARBA00022576"/>
    </source>
</evidence>
<organism evidence="6 7">
    <name type="scientific">Serinicoccus hydrothermalis</name>
    <dbReference type="NCBI Taxonomy" id="1758689"/>
    <lineage>
        <taxon>Bacteria</taxon>
        <taxon>Bacillati</taxon>
        <taxon>Actinomycetota</taxon>
        <taxon>Actinomycetes</taxon>
        <taxon>Micrococcales</taxon>
        <taxon>Ornithinimicrobiaceae</taxon>
        <taxon>Serinicoccus</taxon>
    </lineage>
</organism>
<dbReference type="PATRIC" id="fig|1758689.4.peg.92"/>
<dbReference type="PROSITE" id="PS00600">
    <property type="entry name" value="AA_TRANSFER_CLASS_3"/>
    <property type="match status" value="1"/>
</dbReference>
<dbReference type="AlphaFoldDB" id="A0A1B1N7T7"/>